<sequence length="358" mass="38579">MGNATSVEQFLLGISTPTYCSLDGRFSWVQSSSGGPDGAETNPPRGNYLAAFTCAWAFILSALWAEAHCGSISYTGATAPIVDNRDKHMKTGLRSIQCSTNEADWWASILANGSGWRATVKRDGNDYLSPWSIQLGSEDFTVLVPCTTERITASKPPSATEALSFLSRYCATYDLRQQGLAALFAALALPTHSLFARPAALPIPYHAAQERRDPLGDDIFAGIISEIPSLMTISAAGIAAVLRHTLYDPETYCHVSGVWLNQVLAEWPAEIERAAIAGCALHASSRRLWHVESKSTIILVDRVATLILLSTFGAGRSKSATRALSSPSRGGISTFHHFCTRTRTSFNTNSNVSMEATG</sequence>
<protein>
    <submittedName>
        <fullName evidence="1">Uncharacterized protein</fullName>
    </submittedName>
</protein>
<evidence type="ECO:0000313" key="2">
    <source>
        <dbReference type="Proteomes" id="UP000663671"/>
    </source>
</evidence>
<proteinExistence type="predicted"/>
<name>A0A8A1M7M6_AJECA</name>
<accession>A0A8A1M7M6</accession>
<reference evidence="1" key="1">
    <citation type="submission" date="2021-01" db="EMBL/GenBank/DDBJ databases">
        <title>Chromosome-level genome assembly of a human fungal pathogen reveals clustering of transcriptionally co-regulated genes.</title>
        <authorList>
            <person name="Voorhies M."/>
            <person name="Cohen S."/>
            <person name="Shea T.P."/>
            <person name="Petrus S."/>
            <person name="Munoz J.F."/>
            <person name="Poplawski S."/>
            <person name="Goldman W.E."/>
            <person name="Michael T."/>
            <person name="Cuomo C.A."/>
            <person name="Sil A."/>
            <person name="Beyhan S."/>
        </authorList>
    </citation>
    <scope>NUCLEOTIDE SEQUENCE</scope>
    <source>
        <strain evidence="1">WU24</strain>
    </source>
</reference>
<dbReference type="Proteomes" id="UP000663671">
    <property type="component" value="Chromosome 5"/>
</dbReference>
<dbReference type="OrthoDB" id="3549294at2759"/>
<dbReference type="VEuPathDB" id="FungiDB:I7I51_03872"/>
<gene>
    <name evidence="1" type="ORF">I7I51_03872</name>
</gene>
<organism evidence="1 2">
    <name type="scientific">Ajellomyces capsulatus</name>
    <name type="common">Darling's disease fungus</name>
    <name type="synonym">Histoplasma capsulatum</name>
    <dbReference type="NCBI Taxonomy" id="5037"/>
    <lineage>
        <taxon>Eukaryota</taxon>
        <taxon>Fungi</taxon>
        <taxon>Dikarya</taxon>
        <taxon>Ascomycota</taxon>
        <taxon>Pezizomycotina</taxon>
        <taxon>Eurotiomycetes</taxon>
        <taxon>Eurotiomycetidae</taxon>
        <taxon>Onygenales</taxon>
        <taxon>Ajellomycetaceae</taxon>
        <taxon>Histoplasma</taxon>
    </lineage>
</organism>
<dbReference type="AlphaFoldDB" id="A0A8A1M7M6"/>
<evidence type="ECO:0000313" key="1">
    <source>
        <dbReference type="EMBL" id="QSS61695.1"/>
    </source>
</evidence>
<dbReference type="EMBL" id="CP069111">
    <property type="protein sequence ID" value="QSS61695.1"/>
    <property type="molecule type" value="Genomic_DNA"/>
</dbReference>